<name>A0ABX8Z699_9NEIS</name>
<evidence type="ECO:0000256" key="1">
    <source>
        <dbReference type="SAM" id="Phobius"/>
    </source>
</evidence>
<evidence type="ECO:0000313" key="3">
    <source>
        <dbReference type="Proteomes" id="UP000825679"/>
    </source>
</evidence>
<evidence type="ECO:0000313" key="2">
    <source>
        <dbReference type="EMBL" id="QZA77837.1"/>
    </source>
</evidence>
<dbReference type="EMBL" id="CP081150">
    <property type="protein sequence ID" value="QZA77837.1"/>
    <property type="molecule type" value="Genomic_DNA"/>
</dbReference>
<organism evidence="2 3">
    <name type="scientific">Deefgea tanakiae</name>
    <dbReference type="NCBI Taxonomy" id="2865840"/>
    <lineage>
        <taxon>Bacteria</taxon>
        <taxon>Pseudomonadati</taxon>
        <taxon>Pseudomonadota</taxon>
        <taxon>Betaproteobacteria</taxon>
        <taxon>Neisseriales</taxon>
        <taxon>Chitinibacteraceae</taxon>
        <taxon>Deefgea</taxon>
    </lineage>
</organism>
<proteinExistence type="predicted"/>
<gene>
    <name evidence="2" type="ORF">K4H28_16480</name>
</gene>
<dbReference type="Proteomes" id="UP000825679">
    <property type="component" value="Chromosome"/>
</dbReference>
<dbReference type="RefSeq" id="WP_221006216.1">
    <property type="nucleotide sequence ID" value="NZ_CP081150.1"/>
</dbReference>
<keyword evidence="1" id="KW-1133">Transmembrane helix</keyword>
<keyword evidence="1" id="KW-0472">Membrane</keyword>
<accession>A0ABX8Z699</accession>
<reference evidence="2 3" key="1">
    <citation type="submission" date="2021-08" db="EMBL/GenBank/DDBJ databases">
        <title>complete genome sequencing of Deefgea sp. D25.</title>
        <authorList>
            <person name="Bae J.-W."/>
            <person name="Gim D.-H."/>
        </authorList>
    </citation>
    <scope>NUCLEOTIDE SEQUENCE [LARGE SCALE GENOMIC DNA]</scope>
    <source>
        <strain evidence="2 3">D25</strain>
    </source>
</reference>
<keyword evidence="3" id="KW-1185">Reference proteome</keyword>
<feature type="transmembrane region" description="Helical" evidence="1">
    <location>
        <begin position="62"/>
        <end position="84"/>
    </location>
</feature>
<keyword evidence="1" id="KW-0812">Transmembrane</keyword>
<sequence length="94" mass="10447">MSRRLVLFLILMALHGLAIAYSPEWLAPWVAATIYGPLMLLQQLNLPVFGLAASGGWAAPSFIAWAILVLFWGLIWFAVASLMARYLKKWARSG</sequence>
<protein>
    <submittedName>
        <fullName evidence="2">Uncharacterized protein</fullName>
    </submittedName>
</protein>